<keyword evidence="2" id="KW-1185">Reference proteome</keyword>
<evidence type="ECO:0000313" key="2">
    <source>
        <dbReference type="Proteomes" id="UP001187192"/>
    </source>
</evidence>
<protein>
    <submittedName>
        <fullName evidence="1">Uncharacterized protein</fullName>
    </submittedName>
</protein>
<evidence type="ECO:0000313" key="1">
    <source>
        <dbReference type="EMBL" id="GMN47941.1"/>
    </source>
</evidence>
<dbReference type="AlphaFoldDB" id="A0AA88AQ41"/>
<comment type="caution">
    <text evidence="1">The sequence shown here is derived from an EMBL/GenBank/DDBJ whole genome shotgun (WGS) entry which is preliminary data.</text>
</comment>
<gene>
    <name evidence="1" type="ORF">TIFTF001_017120</name>
</gene>
<proteinExistence type="predicted"/>
<name>A0AA88AQ41_FICCA</name>
<dbReference type="EMBL" id="BTGU01000027">
    <property type="protein sequence ID" value="GMN47941.1"/>
    <property type="molecule type" value="Genomic_DNA"/>
</dbReference>
<sequence length="63" mass="7105">MIPVTCAIIHNFIRMVQVGDPILEEYAANGVPMRQMVCLFEYGKAARCIDEGRNESAERSFGR</sequence>
<accession>A0AA88AQ41</accession>
<reference evidence="1" key="1">
    <citation type="submission" date="2023-07" db="EMBL/GenBank/DDBJ databases">
        <title>draft genome sequence of fig (Ficus carica).</title>
        <authorList>
            <person name="Takahashi T."/>
            <person name="Nishimura K."/>
        </authorList>
    </citation>
    <scope>NUCLEOTIDE SEQUENCE</scope>
</reference>
<dbReference type="Proteomes" id="UP001187192">
    <property type="component" value="Unassembled WGS sequence"/>
</dbReference>
<organism evidence="1 2">
    <name type="scientific">Ficus carica</name>
    <name type="common">Common fig</name>
    <dbReference type="NCBI Taxonomy" id="3494"/>
    <lineage>
        <taxon>Eukaryota</taxon>
        <taxon>Viridiplantae</taxon>
        <taxon>Streptophyta</taxon>
        <taxon>Embryophyta</taxon>
        <taxon>Tracheophyta</taxon>
        <taxon>Spermatophyta</taxon>
        <taxon>Magnoliopsida</taxon>
        <taxon>eudicotyledons</taxon>
        <taxon>Gunneridae</taxon>
        <taxon>Pentapetalae</taxon>
        <taxon>rosids</taxon>
        <taxon>fabids</taxon>
        <taxon>Rosales</taxon>
        <taxon>Moraceae</taxon>
        <taxon>Ficeae</taxon>
        <taxon>Ficus</taxon>
    </lineage>
</organism>